<keyword evidence="1" id="KW-0812">Transmembrane</keyword>
<proteinExistence type="predicted"/>
<evidence type="ECO:0000256" key="1">
    <source>
        <dbReference type="SAM" id="Phobius"/>
    </source>
</evidence>
<evidence type="ECO:0000313" key="3">
    <source>
        <dbReference type="Proteomes" id="UP001595733"/>
    </source>
</evidence>
<keyword evidence="1" id="KW-0472">Membrane</keyword>
<feature type="transmembrane region" description="Helical" evidence="1">
    <location>
        <begin position="69"/>
        <end position="90"/>
    </location>
</feature>
<evidence type="ECO:0000313" key="2">
    <source>
        <dbReference type="EMBL" id="MFC4355535.1"/>
    </source>
</evidence>
<sequence length="497" mass="57220">MKGFLKFLLFLVVMVLFLGGSGYLIFSYDELIGMLWGIVLWFVPFAIFIISLVALVVGKLPRLGIRSRWSGTVVLVTSLAAGLAIVLLAFGNAFVIQAGNVDESVKEKVRWYARLTGQTTMQDDSYRVDGKYATYYVTEDNEHKVAIMEELFPRMEAQLDRYLSPLAEGEKPEIELHRNASTLQLLEMDGNMAGVYSIITGRIDMLENTPYWEKIFIHEYTHYRVHQFQLQEAGKHVRIPHWLEEGFAEAMTGSLMLGPFDNYKNLSFADASSKILQMNNHTQDVYTYGQILTSELIHGASTEQFQKWLLTDDYAVIEEEIRDLYQIPEDVTTQSFLIDRYEETLAKDRTYFDRTYEIPASEWEEEWDAFQEEVYFPMYGQYLSSLRRLVLGELDFDAGEKILQERLSYDLSYSPEASNYDRAIIVAGRGDLDGAIAILEDSMNGEIELKSLETEHLHSTLELLREDPSHPEAIERLEKRGLYFQGTDEWLESLQTN</sequence>
<dbReference type="EMBL" id="JBHSEF010000023">
    <property type="protein sequence ID" value="MFC4355535.1"/>
    <property type="molecule type" value="Genomic_DNA"/>
</dbReference>
<keyword evidence="1" id="KW-1133">Transmembrane helix</keyword>
<feature type="transmembrane region" description="Helical" evidence="1">
    <location>
        <begin position="7"/>
        <end position="28"/>
    </location>
</feature>
<keyword evidence="3" id="KW-1185">Reference proteome</keyword>
<gene>
    <name evidence="2" type="ORF">ACFO0S_10775</name>
</gene>
<name>A0ABV8UW63_9BACL</name>
<organism evidence="2 3">
    <name type="scientific">Chryseomicrobium palamuruense</name>
    <dbReference type="NCBI Taxonomy" id="682973"/>
    <lineage>
        <taxon>Bacteria</taxon>
        <taxon>Bacillati</taxon>
        <taxon>Bacillota</taxon>
        <taxon>Bacilli</taxon>
        <taxon>Bacillales</taxon>
        <taxon>Caryophanaceae</taxon>
        <taxon>Chryseomicrobium</taxon>
    </lineage>
</organism>
<reference evidence="3" key="1">
    <citation type="journal article" date="2019" name="Int. J. Syst. Evol. Microbiol.">
        <title>The Global Catalogue of Microorganisms (GCM) 10K type strain sequencing project: providing services to taxonomists for standard genome sequencing and annotation.</title>
        <authorList>
            <consortium name="The Broad Institute Genomics Platform"/>
            <consortium name="The Broad Institute Genome Sequencing Center for Infectious Disease"/>
            <person name="Wu L."/>
            <person name="Ma J."/>
        </authorList>
    </citation>
    <scope>NUCLEOTIDE SEQUENCE [LARGE SCALE GENOMIC DNA]</scope>
    <source>
        <strain evidence="3">CCUG 50353</strain>
    </source>
</reference>
<feature type="transmembrane region" description="Helical" evidence="1">
    <location>
        <begin position="34"/>
        <end position="57"/>
    </location>
</feature>
<comment type="caution">
    <text evidence="2">The sequence shown here is derived from an EMBL/GenBank/DDBJ whole genome shotgun (WGS) entry which is preliminary data.</text>
</comment>
<evidence type="ECO:0008006" key="4">
    <source>
        <dbReference type="Google" id="ProtNLM"/>
    </source>
</evidence>
<protein>
    <recommendedName>
        <fullName evidence="4">Peptidase M48 domain-containing protein</fullName>
    </recommendedName>
</protein>
<dbReference type="Proteomes" id="UP001595733">
    <property type="component" value="Unassembled WGS sequence"/>
</dbReference>
<accession>A0ABV8UW63</accession>
<dbReference type="RefSeq" id="WP_378142037.1">
    <property type="nucleotide sequence ID" value="NZ_JBHSEF010000023.1"/>
</dbReference>